<dbReference type="PANTHER" id="PTHR43584">
    <property type="entry name" value="NUCLEOTIDYL TRANSFERASE"/>
    <property type="match status" value="1"/>
</dbReference>
<protein>
    <submittedName>
        <fullName evidence="5">Nucleotidyltransferase family protein</fullName>
    </submittedName>
</protein>
<dbReference type="InterPro" id="IPR025877">
    <property type="entry name" value="MobA-like_NTP_Trfase"/>
</dbReference>
<evidence type="ECO:0000259" key="4">
    <source>
        <dbReference type="Pfam" id="PF12804"/>
    </source>
</evidence>
<sequence>MPDTVMIFAAGRGTRMGALTDAQPKPMVSVAGKPLLDHALQVVDGSEAISKIVVNTHYLADQIHTHLADRDVLFSHEEELLETGGGLKQALALRNMPELVTLNADATWSGPNPINALLKAWDPSRMDALLLMVPPENAIGHLGKGDFTMAPDGQLTRGPGLVYVGCQIIKSSRVAQVTDDVFSLNVVWDVIRQSSRLFGLSYSGRWCDVGHPGGIELAEQMLGDTHV</sequence>
<dbReference type="PANTHER" id="PTHR43584:SF8">
    <property type="entry name" value="N-ACETYLMURAMATE ALPHA-1-PHOSPHATE URIDYLYLTRANSFERASE"/>
    <property type="match status" value="1"/>
</dbReference>
<dbReference type="Pfam" id="PF12804">
    <property type="entry name" value="NTP_transf_3"/>
    <property type="match status" value="1"/>
</dbReference>
<evidence type="ECO:0000313" key="6">
    <source>
        <dbReference type="Proteomes" id="UP000315816"/>
    </source>
</evidence>
<dbReference type="InterPro" id="IPR029044">
    <property type="entry name" value="Nucleotide-diphossugar_trans"/>
</dbReference>
<gene>
    <name evidence="5" type="ORF">FIL88_12610</name>
</gene>
<evidence type="ECO:0000256" key="3">
    <source>
        <dbReference type="ARBA" id="ARBA00022842"/>
    </source>
</evidence>
<proteinExistence type="predicted"/>
<evidence type="ECO:0000313" key="5">
    <source>
        <dbReference type="EMBL" id="TQV66565.1"/>
    </source>
</evidence>
<keyword evidence="3" id="KW-0460">Magnesium</keyword>
<feature type="domain" description="MobA-like NTP transferase" evidence="4">
    <location>
        <begin position="6"/>
        <end position="130"/>
    </location>
</feature>
<dbReference type="Gene3D" id="3.90.550.10">
    <property type="entry name" value="Spore Coat Polysaccharide Biosynthesis Protein SpsA, Chain A"/>
    <property type="match status" value="1"/>
</dbReference>
<keyword evidence="6" id="KW-1185">Reference proteome</keyword>
<organism evidence="5 6">
    <name type="scientific">Aliiroseovarius halocynthiae</name>
    <dbReference type="NCBI Taxonomy" id="985055"/>
    <lineage>
        <taxon>Bacteria</taxon>
        <taxon>Pseudomonadati</taxon>
        <taxon>Pseudomonadota</taxon>
        <taxon>Alphaproteobacteria</taxon>
        <taxon>Rhodobacterales</taxon>
        <taxon>Paracoccaceae</taxon>
        <taxon>Aliiroseovarius</taxon>
    </lineage>
</organism>
<keyword evidence="2" id="KW-0548">Nucleotidyltransferase</keyword>
<dbReference type="OrthoDB" id="9788272at2"/>
<reference evidence="5 6" key="1">
    <citation type="submission" date="2019-06" db="EMBL/GenBank/DDBJ databases">
        <title>A novel species of marine bacteria.</title>
        <authorList>
            <person name="Wang Y."/>
        </authorList>
    </citation>
    <scope>NUCLEOTIDE SEQUENCE [LARGE SCALE GENOMIC DNA]</scope>
    <source>
        <strain evidence="5 6">MA1-10</strain>
    </source>
</reference>
<dbReference type="EMBL" id="VICH01000009">
    <property type="protein sequence ID" value="TQV66565.1"/>
    <property type="molecule type" value="Genomic_DNA"/>
</dbReference>
<accession>A0A545SNL9</accession>
<comment type="caution">
    <text evidence="5">The sequence shown here is derived from an EMBL/GenBank/DDBJ whole genome shotgun (WGS) entry which is preliminary data.</text>
</comment>
<dbReference type="CDD" id="cd06422">
    <property type="entry name" value="NTP_transferase_like_1"/>
    <property type="match status" value="1"/>
</dbReference>
<dbReference type="AlphaFoldDB" id="A0A545SNL9"/>
<dbReference type="InterPro" id="IPR050065">
    <property type="entry name" value="GlmU-like"/>
</dbReference>
<dbReference type="Proteomes" id="UP000315816">
    <property type="component" value="Unassembled WGS sequence"/>
</dbReference>
<evidence type="ECO:0000256" key="1">
    <source>
        <dbReference type="ARBA" id="ARBA00022679"/>
    </source>
</evidence>
<name>A0A545SNL9_9RHOB</name>
<evidence type="ECO:0000256" key="2">
    <source>
        <dbReference type="ARBA" id="ARBA00022695"/>
    </source>
</evidence>
<keyword evidence="1 5" id="KW-0808">Transferase</keyword>
<dbReference type="SUPFAM" id="SSF53448">
    <property type="entry name" value="Nucleotide-diphospho-sugar transferases"/>
    <property type="match status" value="1"/>
</dbReference>
<dbReference type="RefSeq" id="WP_142854229.1">
    <property type="nucleotide sequence ID" value="NZ_FXWW01000005.1"/>
</dbReference>
<dbReference type="GO" id="GO:0016779">
    <property type="term" value="F:nucleotidyltransferase activity"/>
    <property type="evidence" value="ECO:0007669"/>
    <property type="project" value="UniProtKB-KW"/>
</dbReference>